<dbReference type="RefSeq" id="WP_306944206.1">
    <property type="nucleotide sequence ID" value="NZ_CP132976.1"/>
</dbReference>
<evidence type="ECO:0000259" key="1">
    <source>
        <dbReference type="Pfam" id="PF13452"/>
    </source>
</evidence>
<proteinExistence type="predicted"/>
<dbReference type="Proteomes" id="UP001234798">
    <property type="component" value="Chromosome"/>
</dbReference>
<dbReference type="SUPFAM" id="SSF54637">
    <property type="entry name" value="Thioesterase/thiol ester dehydrase-isomerase"/>
    <property type="match status" value="1"/>
</dbReference>
<dbReference type="Gene3D" id="3.10.129.10">
    <property type="entry name" value="Hotdog Thioesterase"/>
    <property type="match status" value="1"/>
</dbReference>
<accession>A0ABY9M1E3</accession>
<dbReference type="PIRSF" id="PIRSF018072">
    <property type="entry name" value="UCP018072"/>
    <property type="match status" value="1"/>
</dbReference>
<dbReference type="InterPro" id="IPR016709">
    <property type="entry name" value="HadA-like"/>
</dbReference>
<organism evidence="2 3">
    <name type="scientific">Achromobacter seleniivolatilans</name>
    <dbReference type="NCBI Taxonomy" id="3047478"/>
    <lineage>
        <taxon>Bacteria</taxon>
        <taxon>Pseudomonadati</taxon>
        <taxon>Pseudomonadota</taxon>
        <taxon>Betaproteobacteria</taxon>
        <taxon>Burkholderiales</taxon>
        <taxon>Alcaligenaceae</taxon>
        <taxon>Achromobacter</taxon>
    </lineage>
</organism>
<dbReference type="InterPro" id="IPR029069">
    <property type="entry name" value="HotDog_dom_sf"/>
</dbReference>
<evidence type="ECO:0000313" key="2">
    <source>
        <dbReference type="EMBL" id="WMD20780.1"/>
    </source>
</evidence>
<dbReference type="CDD" id="cd03441">
    <property type="entry name" value="R_hydratase_like"/>
    <property type="match status" value="1"/>
</dbReference>
<sequence>MLDTRQIGAVLPAFDARVDAGRLRFFAKATGQDDPSYIDAEAALAAGHRALPVPPTFFFCLEMDSPRPAAMRELLGIDIGRVLHGEQSFVYHAMAYAGDVLRFEPRITDIYAKKGGALEFVVRETRVTDAAGKLVAELRATTVVRNG</sequence>
<dbReference type="Pfam" id="PF13452">
    <property type="entry name" value="FAS1_DH_region"/>
    <property type="match status" value="1"/>
</dbReference>
<dbReference type="EMBL" id="CP132976">
    <property type="protein sequence ID" value="WMD20780.1"/>
    <property type="molecule type" value="Genomic_DNA"/>
</dbReference>
<reference evidence="2 3" key="1">
    <citation type="submission" date="2023-08" db="EMBL/GenBank/DDBJ databases">
        <title>Achromobacter seleniivolatilans sp. nov., isolated from seleniferous soil.</title>
        <authorList>
            <person name="Zhang S."/>
            <person name="Li K."/>
            <person name="Peng J."/>
            <person name="Zhao Q."/>
            <person name="Wang H."/>
            <person name="Guo Y."/>
        </authorList>
    </citation>
    <scope>NUCLEOTIDE SEQUENCE [LARGE SCALE GENOMIC DNA]</scope>
    <source>
        <strain evidence="2 3">R39</strain>
    </source>
</reference>
<keyword evidence="3" id="KW-1185">Reference proteome</keyword>
<gene>
    <name evidence="2" type="ORF">RAS12_30055</name>
</gene>
<name>A0ABY9M1E3_9BURK</name>
<feature type="domain" description="FAS1-like dehydratase" evidence="1">
    <location>
        <begin position="6"/>
        <end position="137"/>
    </location>
</feature>
<evidence type="ECO:0000313" key="3">
    <source>
        <dbReference type="Proteomes" id="UP001234798"/>
    </source>
</evidence>
<protein>
    <submittedName>
        <fullName evidence="2">MaoC family dehydratase N-terminal domain-containing protein</fullName>
    </submittedName>
</protein>
<dbReference type="InterPro" id="IPR039569">
    <property type="entry name" value="FAS1-like_DH_region"/>
</dbReference>